<evidence type="ECO:0000259" key="5">
    <source>
        <dbReference type="Pfam" id="PF00891"/>
    </source>
</evidence>
<dbReference type="InterPro" id="IPR016461">
    <property type="entry name" value="COMT-like"/>
</dbReference>
<dbReference type="GO" id="GO:0046983">
    <property type="term" value="F:protein dimerization activity"/>
    <property type="evidence" value="ECO:0007669"/>
    <property type="project" value="InterPro"/>
</dbReference>
<name>A0AAU9ETA5_9BACT</name>
<sequence>MSPKQWKPQDVSGLAHAFWASAALHAAVRTGLAARLATQGPATPEEAAAALGLDLRATRMLMIALHALELAVKRGEAYALAPGLETLLDPGAPRSMNNMVLHMADLMPVWSHLAESIRTGKPVERPAPDQAEAAPPGRAHFYRAMRDIARQQATGLAARLGLAAGQSLLDLAGGPGVYALTFADETPGLASTVFDLPGAEPFFREEAARHPRGGEVRFIAGDYEENDVGGPYDVVWLSQVLHGEGPGECAKLVAKAASALKPGGALWVQEFVVDTETPAHAWPALFSLNMLVNTEEGQGYTAADICGFMTQAGLTGCSYEGPTREGSPASLVRGFKP</sequence>
<keyword evidence="1 7" id="KW-0489">Methyltransferase</keyword>
<dbReference type="Pfam" id="PF08100">
    <property type="entry name" value="Dimerisation"/>
    <property type="match status" value="1"/>
</dbReference>
<dbReference type="InterPro" id="IPR001077">
    <property type="entry name" value="COMT_C"/>
</dbReference>
<feature type="domain" description="O-methyltransferase dimerisation" evidence="6">
    <location>
        <begin position="14"/>
        <end position="81"/>
    </location>
</feature>
<dbReference type="InterPro" id="IPR036388">
    <property type="entry name" value="WH-like_DNA-bd_sf"/>
</dbReference>
<evidence type="ECO:0000313" key="8">
    <source>
        <dbReference type="Proteomes" id="UP001366166"/>
    </source>
</evidence>
<dbReference type="Gene3D" id="1.10.10.10">
    <property type="entry name" value="Winged helix-like DNA-binding domain superfamily/Winged helix DNA-binding domain"/>
    <property type="match status" value="1"/>
</dbReference>
<dbReference type="InterPro" id="IPR012967">
    <property type="entry name" value="COMT_dimerisation"/>
</dbReference>
<proteinExistence type="predicted"/>
<dbReference type="PIRSF" id="PIRSF005739">
    <property type="entry name" value="O-mtase"/>
    <property type="match status" value="1"/>
</dbReference>
<dbReference type="EMBL" id="AP028679">
    <property type="protein sequence ID" value="BEQ16374.1"/>
    <property type="molecule type" value="Genomic_DNA"/>
</dbReference>
<dbReference type="Proteomes" id="UP001366166">
    <property type="component" value="Chromosome"/>
</dbReference>
<dbReference type="CDD" id="cd02440">
    <property type="entry name" value="AdoMet_MTases"/>
    <property type="match status" value="1"/>
</dbReference>
<organism evidence="7 8">
    <name type="scientific">Desulfoferula mesophila</name>
    <dbReference type="NCBI Taxonomy" id="3058419"/>
    <lineage>
        <taxon>Bacteria</taxon>
        <taxon>Pseudomonadati</taxon>
        <taxon>Thermodesulfobacteriota</taxon>
        <taxon>Desulfarculia</taxon>
        <taxon>Desulfarculales</taxon>
        <taxon>Desulfarculaceae</taxon>
        <taxon>Desulfoferula</taxon>
    </lineage>
</organism>
<evidence type="ECO:0000256" key="4">
    <source>
        <dbReference type="PIRSR" id="PIRSR005739-1"/>
    </source>
</evidence>
<dbReference type="AlphaFoldDB" id="A0AAU9ETA5"/>
<feature type="active site" description="Proton acceptor" evidence="4">
    <location>
        <position position="242"/>
    </location>
</feature>
<accession>A0AAU9ETA5</accession>
<evidence type="ECO:0000256" key="1">
    <source>
        <dbReference type="ARBA" id="ARBA00022603"/>
    </source>
</evidence>
<dbReference type="GO" id="GO:0008171">
    <property type="term" value="F:O-methyltransferase activity"/>
    <property type="evidence" value="ECO:0007669"/>
    <property type="project" value="InterPro"/>
</dbReference>
<dbReference type="SUPFAM" id="SSF53335">
    <property type="entry name" value="S-adenosyl-L-methionine-dependent methyltransferases"/>
    <property type="match status" value="1"/>
</dbReference>
<protein>
    <submittedName>
        <fullName evidence="7">SAM-dependent methyltransferase</fullName>
    </submittedName>
</protein>
<dbReference type="KEGG" id="dmp:FAK_34400"/>
<dbReference type="SUPFAM" id="SSF46785">
    <property type="entry name" value="Winged helix' DNA-binding domain"/>
    <property type="match status" value="1"/>
</dbReference>
<dbReference type="PANTHER" id="PTHR43712:SF2">
    <property type="entry name" value="O-METHYLTRANSFERASE CICE"/>
    <property type="match status" value="1"/>
</dbReference>
<dbReference type="InterPro" id="IPR029063">
    <property type="entry name" value="SAM-dependent_MTases_sf"/>
</dbReference>
<evidence type="ECO:0000256" key="3">
    <source>
        <dbReference type="ARBA" id="ARBA00022691"/>
    </source>
</evidence>
<dbReference type="GO" id="GO:0032259">
    <property type="term" value="P:methylation"/>
    <property type="evidence" value="ECO:0007669"/>
    <property type="project" value="UniProtKB-KW"/>
</dbReference>
<dbReference type="RefSeq" id="WP_338602110.1">
    <property type="nucleotide sequence ID" value="NZ_AP028679.1"/>
</dbReference>
<reference evidence="8" key="1">
    <citation type="journal article" date="2023" name="Arch. Microbiol.">
        <title>Desulfoferula mesophilus gen. nov. sp. nov., a mesophilic sulfate-reducing bacterium isolated from a brackish lake sediment.</title>
        <authorList>
            <person name="Watanabe T."/>
            <person name="Yabe T."/>
            <person name="Tsuji J.M."/>
            <person name="Fukui M."/>
        </authorList>
    </citation>
    <scope>NUCLEOTIDE SEQUENCE [LARGE SCALE GENOMIC DNA]</scope>
    <source>
        <strain evidence="8">12FAK</strain>
    </source>
</reference>
<dbReference type="InterPro" id="IPR036390">
    <property type="entry name" value="WH_DNA-bd_sf"/>
</dbReference>
<dbReference type="PROSITE" id="PS51683">
    <property type="entry name" value="SAM_OMT_II"/>
    <property type="match status" value="1"/>
</dbReference>
<keyword evidence="3" id="KW-0949">S-adenosyl-L-methionine</keyword>
<keyword evidence="8" id="KW-1185">Reference proteome</keyword>
<dbReference type="PANTHER" id="PTHR43712">
    <property type="entry name" value="PUTATIVE (AFU_ORTHOLOGUE AFUA_4G14580)-RELATED"/>
    <property type="match status" value="1"/>
</dbReference>
<gene>
    <name evidence="7" type="ORF">FAK_34400</name>
</gene>
<evidence type="ECO:0000259" key="6">
    <source>
        <dbReference type="Pfam" id="PF08100"/>
    </source>
</evidence>
<evidence type="ECO:0000313" key="7">
    <source>
        <dbReference type="EMBL" id="BEQ16374.1"/>
    </source>
</evidence>
<keyword evidence="2" id="KW-0808">Transferase</keyword>
<dbReference type="Pfam" id="PF00891">
    <property type="entry name" value="Methyltransf_2"/>
    <property type="match status" value="1"/>
</dbReference>
<dbReference type="Gene3D" id="3.40.50.150">
    <property type="entry name" value="Vaccinia Virus protein VP39"/>
    <property type="match status" value="1"/>
</dbReference>
<feature type="domain" description="O-methyltransferase C-terminal" evidence="5">
    <location>
        <begin position="129"/>
        <end position="314"/>
    </location>
</feature>
<evidence type="ECO:0000256" key="2">
    <source>
        <dbReference type="ARBA" id="ARBA00022679"/>
    </source>
</evidence>